<feature type="compositionally biased region" description="Pro residues" evidence="9">
    <location>
        <begin position="351"/>
        <end position="361"/>
    </location>
</feature>
<dbReference type="GO" id="GO:0022857">
    <property type="term" value="F:transmembrane transporter activity"/>
    <property type="evidence" value="ECO:0007669"/>
    <property type="project" value="InterPro"/>
</dbReference>
<keyword evidence="4" id="KW-0997">Cell inner membrane</keyword>
<dbReference type="EMBL" id="MCOK01000001">
    <property type="protein sequence ID" value="OOC53707.1"/>
    <property type="molecule type" value="Genomic_DNA"/>
</dbReference>
<accession>A0A1V3BYT8</accession>
<keyword evidence="3" id="KW-1003">Cell membrane</keyword>
<protein>
    <recommendedName>
        <fullName evidence="8">Autoinducer 2 import system permease protein LsrD</fullName>
    </recommendedName>
</protein>
<dbReference type="InterPro" id="IPR001851">
    <property type="entry name" value="ABC_transp_permease"/>
</dbReference>
<feature type="transmembrane region" description="Helical" evidence="10">
    <location>
        <begin position="188"/>
        <end position="211"/>
    </location>
</feature>
<evidence type="ECO:0000256" key="7">
    <source>
        <dbReference type="ARBA" id="ARBA00023136"/>
    </source>
</evidence>
<evidence type="ECO:0000256" key="1">
    <source>
        <dbReference type="ARBA" id="ARBA00004651"/>
    </source>
</evidence>
<keyword evidence="2" id="KW-0813">Transport</keyword>
<evidence type="ECO:0000256" key="5">
    <source>
        <dbReference type="ARBA" id="ARBA00022692"/>
    </source>
</evidence>
<evidence type="ECO:0000313" key="11">
    <source>
        <dbReference type="EMBL" id="OOC53707.1"/>
    </source>
</evidence>
<dbReference type="OrthoDB" id="7947581at2"/>
<reference evidence="12" key="1">
    <citation type="submission" date="2016-08" db="EMBL/GenBank/DDBJ databases">
        <authorList>
            <person name="Tokovenko B."/>
            <person name="Kalinowski J."/>
        </authorList>
    </citation>
    <scope>NUCLEOTIDE SEQUENCE [LARGE SCALE GENOMIC DNA]</scope>
    <source>
        <strain evidence="12">UTMC102</strain>
    </source>
</reference>
<evidence type="ECO:0000256" key="4">
    <source>
        <dbReference type="ARBA" id="ARBA00022519"/>
    </source>
</evidence>
<comment type="subcellular location">
    <subcellularLocation>
        <location evidence="1">Cell membrane</location>
        <topology evidence="1">Multi-pass membrane protein</topology>
    </subcellularLocation>
</comment>
<dbReference type="PANTHER" id="PTHR32196">
    <property type="entry name" value="ABC TRANSPORTER PERMEASE PROTEIN YPHD-RELATED-RELATED"/>
    <property type="match status" value="1"/>
</dbReference>
<evidence type="ECO:0000256" key="8">
    <source>
        <dbReference type="ARBA" id="ARBA00039381"/>
    </source>
</evidence>
<dbReference type="STRING" id="501010.NOSIN_07760"/>
<dbReference type="PANTHER" id="PTHR32196:SF71">
    <property type="entry name" value="AUTOINDUCER 2 IMPORT SYSTEM PERMEASE PROTEIN LSRD"/>
    <property type="match status" value="1"/>
</dbReference>
<organism evidence="11 12">
    <name type="scientific">Nocardiopsis sinuspersici</name>
    <dbReference type="NCBI Taxonomy" id="501010"/>
    <lineage>
        <taxon>Bacteria</taxon>
        <taxon>Bacillati</taxon>
        <taxon>Actinomycetota</taxon>
        <taxon>Actinomycetes</taxon>
        <taxon>Streptosporangiales</taxon>
        <taxon>Nocardiopsidaceae</taxon>
        <taxon>Nocardiopsis</taxon>
    </lineage>
</organism>
<evidence type="ECO:0000313" key="12">
    <source>
        <dbReference type="Proteomes" id="UP000189004"/>
    </source>
</evidence>
<keyword evidence="7 10" id="KW-0472">Membrane</keyword>
<evidence type="ECO:0000256" key="6">
    <source>
        <dbReference type="ARBA" id="ARBA00022989"/>
    </source>
</evidence>
<proteinExistence type="predicted"/>
<gene>
    <name evidence="11" type="ORF">NOSIN_07760</name>
</gene>
<evidence type="ECO:0000256" key="3">
    <source>
        <dbReference type="ARBA" id="ARBA00022475"/>
    </source>
</evidence>
<feature type="transmembrane region" description="Helical" evidence="10">
    <location>
        <begin position="44"/>
        <end position="63"/>
    </location>
</feature>
<keyword evidence="6 10" id="KW-1133">Transmembrane helix</keyword>
<comment type="caution">
    <text evidence="11">The sequence shown here is derived from an EMBL/GenBank/DDBJ whole genome shotgun (WGS) entry which is preliminary data.</text>
</comment>
<sequence>MPVAPERTVTAPAPDRAPEGAPDPSGRRPAARIRSLLSARETPVVGALVVTLLGAGLFVDMFATGRNIDFLVLSVAAIALMALPMTLIVITSEIDLSVASTLALSSATLGVLWESGVPIETALWICLAVGAALGAFNGFLVTVCGLPSLAVTIGTMALYRGLAYVLLGDRAVASYPRDWVGGVRAPFLGVEGLPWIAVAILLLSAAFGVLLHATAFGRSLFDIGNNDEAARFTGVSVRWTKFWLFTLSGVVASGAGVFWTLQYGTSRADTAFGLELQVVAAVLLGGVSIFGGVGSILGVMSGVVLLGAIRNALQLFGISSEVLQIVTGLILIASVVTPNLVARTRARRAPAPAPGPVPASAPSPASAPTKGEAP</sequence>
<feature type="region of interest" description="Disordered" evidence="9">
    <location>
        <begin position="347"/>
        <end position="374"/>
    </location>
</feature>
<dbReference type="CDD" id="cd06579">
    <property type="entry name" value="TM_PBP1_transp_AraH_like"/>
    <property type="match status" value="1"/>
</dbReference>
<keyword evidence="5 10" id="KW-0812">Transmembrane</keyword>
<name>A0A1V3BYT8_9ACTN</name>
<evidence type="ECO:0000256" key="9">
    <source>
        <dbReference type="SAM" id="MobiDB-lite"/>
    </source>
</evidence>
<evidence type="ECO:0000256" key="10">
    <source>
        <dbReference type="SAM" id="Phobius"/>
    </source>
</evidence>
<dbReference type="RefSeq" id="WP_077690093.1">
    <property type="nucleotide sequence ID" value="NZ_JACCHL010000001.1"/>
</dbReference>
<evidence type="ECO:0000256" key="2">
    <source>
        <dbReference type="ARBA" id="ARBA00022448"/>
    </source>
</evidence>
<dbReference type="GO" id="GO:0005886">
    <property type="term" value="C:plasma membrane"/>
    <property type="evidence" value="ECO:0007669"/>
    <property type="project" value="UniProtKB-SubCell"/>
</dbReference>
<feature type="transmembrane region" description="Helical" evidence="10">
    <location>
        <begin position="322"/>
        <end position="342"/>
    </location>
</feature>
<dbReference type="AlphaFoldDB" id="A0A1V3BYT8"/>
<dbReference type="Pfam" id="PF02653">
    <property type="entry name" value="BPD_transp_2"/>
    <property type="match status" value="1"/>
</dbReference>
<feature type="transmembrane region" description="Helical" evidence="10">
    <location>
        <begin position="282"/>
        <end position="310"/>
    </location>
</feature>
<keyword evidence="12" id="KW-1185">Reference proteome</keyword>
<feature type="region of interest" description="Disordered" evidence="9">
    <location>
        <begin position="1"/>
        <end position="29"/>
    </location>
</feature>
<feature type="transmembrane region" description="Helical" evidence="10">
    <location>
        <begin position="70"/>
        <end position="90"/>
    </location>
</feature>
<feature type="transmembrane region" description="Helical" evidence="10">
    <location>
        <begin position="242"/>
        <end position="261"/>
    </location>
</feature>
<dbReference type="Proteomes" id="UP000189004">
    <property type="component" value="Unassembled WGS sequence"/>
</dbReference>